<keyword evidence="3" id="KW-1185">Reference proteome</keyword>
<organism evidence="2 3">
    <name type="scientific">Desulfobaculum bizertense DSM 18034</name>
    <dbReference type="NCBI Taxonomy" id="1121442"/>
    <lineage>
        <taxon>Bacteria</taxon>
        <taxon>Pseudomonadati</taxon>
        <taxon>Thermodesulfobacteriota</taxon>
        <taxon>Desulfovibrionia</taxon>
        <taxon>Desulfovibrionales</taxon>
        <taxon>Desulfovibrionaceae</taxon>
        <taxon>Desulfobaculum</taxon>
    </lineage>
</organism>
<evidence type="ECO:0000313" key="3">
    <source>
        <dbReference type="Proteomes" id="UP000189733"/>
    </source>
</evidence>
<dbReference type="PANTHER" id="PTHR22916:SF3">
    <property type="entry name" value="UDP-GLCNAC:BETAGAL BETA-1,3-N-ACETYLGLUCOSAMINYLTRANSFERASE-LIKE PROTEIN 1"/>
    <property type="match status" value="1"/>
</dbReference>
<dbReference type="SUPFAM" id="SSF53448">
    <property type="entry name" value="Nucleotide-diphospho-sugar transferases"/>
    <property type="match status" value="1"/>
</dbReference>
<sequence>MSAPLISVVLTSYNHAEFLRDSIESVLSQTYENIELIISDDASTDGSQDIIRSYDDPRIRVMLWDKNRRRKNHAQAYYAAKGDFFAIHHSDDLWLPDKLEKQLKYVQNPRVGAAFTQVQGIDDKGNSISDSLVAPFAVKNMSRHSWLREFFFNGNRLCHPSVLLRSEFIPLVYPKASSLIQIPDLRGWVRLCKKSEIRVLPQKLVKFRIHSDNSNLSAFGVDNYIRFQNEMRYLLEEYTSITDPDELLKIFPEIEYFLVDGEMDTGFALSQLLLSQKNSGPHLNLGIEMLYSILDDPDRADFIEKNYNFNAESLRQLVTKHDIYAHRTMHMLQEVVREREQKEHH</sequence>
<dbReference type="RefSeq" id="WP_078684599.1">
    <property type="nucleotide sequence ID" value="NZ_FUYA01000003.1"/>
</dbReference>
<accession>A0A1T4VYZ6</accession>
<dbReference type="OrthoDB" id="5291101at2"/>
<dbReference type="Proteomes" id="UP000189733">
    <property type="component" value="Unassembled WGS sequence"/>
</dbReference>
<feature type="domain" description="Glycosyltransferase 2-like" evidence="1">
    <location>
        <begin position="7"/>
        <end position="146"/>
    </location>
</feature>
<protein>
    <submittedName>
        <fullName evidence="2">Glycosyl transferase family 2</fullName>
    </submittedName>
</protein>
<keyword evidence="2" id="KW-0808">Transferase</keyword>
<reference evidence="2 3" key="1">
    <citation type="submission" date="2017-02" db="EMBL/GenBank/DDBJ databases">
        <authorList>
            <person name="Peterson S.W."/>
        </authorList>
    </citation>
    <scope>NUCLEOTIDE SEQUENCE [LARGE SCALE GENOMIC DNA]</scope>
    <source>
        <strain evidence="2 3">DSM 18034</strain>
    </source>
</reference>
<dbReference type="Gene3D" id="3.90.550.10">
    <property type="entry name" value="Spore Coat Polysaccharide Biosynthesis Protein SpsA, Chain A"/>
    <property type="match status" value="1"/>
</dbReference>
<dbReference type="STRING" id="1121442.SAMN02745702_01310"/>
<dbReference type="AlphaFoldDB" id="A0A1T4VYZ6"/>
<name>A0A1T4VYZ6_9BACT</name>
<evidence type="ECO:0000313" key="2">
    <source>
        <dbReference type="EMBL" id="SKA70244.1"/>
    </source>
</evidence>
<evidence type="ECO:0000259" key="1">
    <source>
        <dbReference type="Pfam" id="PF00535"/>
    </source>
</evidence>
<gene>
    <name evidence="2" type="ORF">SAMN02745702_01310</name>
</gene>
<dbReference type="EMBL" id="FUYA01000003">
    <property type="protein sequence ID" value="SKA70244.1"/>
    <property type="molecule type" value="Genomic_DNA"/>
</dbReference>
<dbReference type="PANTHER" id="PTHR22916">
    <property type="entry name" value="GLYCOSYLTRANSFERASE"/>
    <property type="match status" value="1"/>
</dbReference>
<dbReference type="GO" id="GO:0016758">
    <property type="term" value="F:hexosyltransferase activity"/>
    <property type="evidence" value="ECO:0007669"/>
    <property type="project" value="UniProtKB-ARBA"/>
</dbReference>
<dbReference type="InterPro" id="IPR029044">
    <property type="entry name" value="Nucleotide-diphossugar_trans"/>
</dbReference>
<dbReference type="InterPro" id="IPR001173">
    <property type="entry name" value="Glyco_trans_2-like"/>
</dbReference>
<proteinExistence type="predicted"/>
<dbReference type="Pfam" id="PF00535">
    <property type="entry name" value="Glycos_transf_2"/>
    <property type="match status" value="1"/>
</dbReference>